<dbReference type="SUPFAM" id="SSF46689">
    <property type="entry name" value="Homeodomain-like"/>
    <property type="match status" value="1"/>
</dbReference>
<dbReference type="InterPro" id="IPR032687">
    <property type="entry name" value="AraC-type_N"/>
</dbReference>
<dbReference type="AlphaFoldDB" id="A0A127P9Q4"/>
<evidence type="ECO:0000256" key="2">
    <source>
        <dbReference type="ARBA" id="ARBA00023125"/>
    </source>
</evidence>
<organism evidence="5">
    <name type="scientific">Collimonas fungivorans</name>
    <dbReference type="NCBI Taxonomy" id="158899"/>
    <lineage>
        <taxon>Bacteria</taxon>
        <taxon>Pseudomonadati</taxon>
        <taxon>Pseudomonadota</taxon>
        <taxon>Betaproteobacteria</taxon>
        <taxon>Burkholderiales</taxon>
        <taxon>Oxalobacteraceae</taxon>
        <taxon>Collimonas</taxon>
    </lineage>
</organism>
<gene>
    <name evidence="5" type="ORF">CFter6_1693</name>
</gene>
<dbReference type="InterPro" id="IPR009057">
    <property type="entry name" value="Homeodomain-like_sf"/>
</dbReference>
<name>A0A127P9Q4_9BURK</name>
<evidence type="ECO:0000313" key="6">
    <source>
        <dbReference type="Proteomes" id="UP000072421"/>
    </source>
</evidence>
<dbReference type="GO" id="GO:0000976">
    <property type="term" value="F:transcription cis-regulatory region binding"/>
    <property type="evidence" value="ECO:0007669"/>
    <property type="project" value="TreeGrafter"/>
</dbReference>
<dbReference type="EMBL" id="CP013232">
    <property type="protein sequence ID" value="AMO94395.1"/>
    <property type="molecule type" value="Genomic_DNA"/>
</dbReference>
<dbReference type="GO" id="GO:0005829">
    <property type="term" value="C:cytosol"/>
    <property type="evidence" value="ECO:0007669"/>
    <property type="project" value="TreeGrafter"/>
</dbReference>
<dbReference type="SMART" id="SM00342">
    <property type="entry name" value="HTH_ARAC"/>
    <property type="match status" value="1"/>
</dbReference>
<dbReference type="Pfam" id="PF12833">
    <property type="entry name" value="HTH_18"/>
    <property type="match status" value="1"/>
</dbReference>
<dbReference type="InterPro" id="IPR018060">
    <property type="entry name" value="HTH_AraC"/>
</dbReference>
<dbReference type="PROSITE" id="PS01124">
    <property type="entry name" value="HTH_ARAC_FAMILY_2"/>
    <property type="match status" value="1"/>
</dbReference>
<feature type="domain" description="HTH araC/xylS-type" evidence="4">
    <location>
        <begin position="239"/>
        <end position="337"/>
    </location>
</feature>
<dbReference type="GO" id="GO:0003700">
    <property type="term" value="F:DNA-binding transcription factor activity"/>
    <property type="evidence" value="ECO:0007669"/>
    <property type="project" value="InterPro"/>
</dbReference>
<keyword evidence="2" id="KW-0238">DNA-binding</keyword>
<dbReference type="RefSeq" id="WP_061539464.1">
    <property type="nucleotide sequence ID" value="NZ_CP013232.1"/>
</dbReference>
<dbReference type="Gene3D" id="1.10.10.60">
    <property type="entry name" value="Homeodomain-like"/>
    <property type="match status" value="1"/>
</dbReference>
<protein>
    <submittedName>
        <fullName evidence="5">Bacterial regulatory helix-turn-helix s, AraC family protein</fullName>
    </submittedName>
</protein>
<evidence type="ECO:0000256" key="3">
    <source>
        <dbReference type="ARBA" id="ARBA00023163"/>
    </source>
</evidence>
<dbReference type="PANTHER" id="PTHR47894:SF1">
    <property type="entry name" value="HTH-TYPE TRANSCRIPTIONAL REGULATOR VQSM"/>
    <property type="match status" value="1"/>
</dbReference>
<evidence type="ECO:0000259" key="4">
    <source>
        <dbReference type="PROSITE" id="PS01124"/>
    </source>
</evidence>
<proteinExistence type="predicted"/>
<dbReference type="OrthoDB" id="6506763at2"/>
<dbReference type="PRINTS" id="PR00032">
    <property type="entry name" value="HTHARAC"/>
</dbReference>
<evidence type="ECO:0000256" key="1">
    <source>
        <dbReference type="ARBA" id="ARBA00023015"/>
    </source>
</evidence>
<keyword evidence="3" id="KW-0804">Transcription</keyword>
<dbReference type="Proteomes" id="UP000072421">
    <property type="component" value="Chromosome"/>
</dbReference>
<evidence type="ECO:0000313" key="5">
    <source>
        <dbReference type="EMBL" id="AMO94395.1"/>
    </source>
</evidence>
<dbReference type="PATRIC" id="fig|158899.10.peg.1702"/>
<reference evidence="5 6" key="1">
    <citation type="submission" date="2015-11" db="EMBL/GenBank/DDBJ databases">
        <title>Exploring the genomic traits of fungus-feeding bacterial genus Collimonas.</title>
        <authorList>
            <person name="Song C."/>
            <person name="Schmidt R."/>
            <person name="de Jager V."/>
            <person name="Krzyzanowska D."/>
            <person name="Jongedijk E."/>
            <person name="Cankar K."/>
            <person name="Beekwilder J."/>
            <person name="van Veen A."/>
            <person name="de Boer W."/>
            <person name="van Veen J.A."/>
            <person name="Garbeva P."/>
        </authorList>
    </citation>
    <scope>NUCLEOTIDE SEQUENCE [LARGE SCALE GENOMIC DNA]</scope>
    <source>
        <strain evidence="5 6">Ter6</strain>
    </source>
</reference>
<keyword evidence="1" id="KW-0805">Transcription regulation</keyword>
<dbReference type="PANTHER" id="PTHR47894">
    <property type="entry name" value="HTH-TYPE TRANSCRIPTIONAL REGULATOR GADX"/>
    <property type="match status" value="1"/>
</dbReference>
<sequence length="344" mass="39295">MHKFHQSEVVKGFVSSGFVRLLFEYLKQQDIDPVVLLGIPAPEPLDRGLQRYPMQHWRAMLQLASDRLNDPLLGLRLGGNITAAHLGVMGYVFSSGRYLANALLRFKGYSRLVYEAGHLHTSVQGFDFVLTWGEESGRCGALADECSIASFVQFVRNISSKPISATQICFINKAPPDIQPYIDFFGCPVLFEQPVTSIRGGLWHLATRLLQPDEMLLQMLEQLADMMLEELPQASDIEQSVRQSIARLIHDGEPQLEQVAQELNMTPRTLRRRLDEEGLNYRSLLENIRKHLAERYLLDPRLRLSEIAQLLGYSEQSTFNRAFRRWTGQTPHERQQQLLRGHGN</sequence>
<accession>A0A127P9Q4</accession>
<dbReference type="InterPro" id="IPR020449">
    <property type="entry name" value="Tscrpt_reg_AraC-type_HTH"/>
</dbReference>
<dbReference type="Pfam" id="PF12625">
    <property type="entry name" value="Arabinose_bd"/>
    <property type="match status" value="1"/>
</dbReference>